<dbReference type="InterPro" id="IPR029068">
    <property type="entry name" value="Glyas_Bleomycin-R_OHBP_Dase"/>
</dbReference>
<dbReference type="Gene3D" id="3.30.720.110">
    <property type="match status" value="1"/>
</dbReference>
<dbReference type="RefSeq" id="WP_097805856.1">
    <property type="nucleotide sequence ID" value="NZ_FXYH01000014.1"/>
</dbReference>
<dbReference type="PROSITE" id="PS51819">
    <property type="entry name" value="VOC"/>
    <property type="match status" value="1"/>
</dbReference>
<dbReference type="SUPFAM" id="SSF54593">
    <property type="entry name" value="Glyoxalase/Bleomycin resistance protein/Dihydroxybiphenyl dioxygenase"/>
    <property type="match status" value="1"/>
</dbReference>
<feature type="domain" description="VOC" evidence="1">
    <location>
        <begin position="10"/>
        <end position="127"/>
    </location>
</feature>
<evidence type="ECO:0000313" key="2">
    <source>
        <dbReference type="EMBL" id="SMX46774.1"/>
    </source>
</evidence>
<dbReference type="EMBL" id="FXYH01000014">
    <property type="protein sequence ID" value="SMX46774.1"/>
    <property type="molecule type" value="Genomic_DNA"/>
</dbReference>
<evidence type="ECO:0000313" key="3">
    <source>
        <dbReference type="Proteomes" id="UP000220836"/>
    </source>
</evidence>
<gene>
    <name evidence="2" type="ORF">PEV8663_03382</name>
</gene>
<dbReference type="CDD" id="cd07246">
    <property type="entry name" value="VOC_like"/>
    <property type="match status" value="1"/>
</dbReference>
<dbReference type="Pfam" id="PF00903">
    <property type="entry name" value="Glyoxalase"/>
    <property type="match status" value="1"/>
</dbReference>
<evidence type="ECO:0000259" key="1">
    <source>
        <dbReference type="PROSITE" id="PS51819"/>
    </source>
</evidence>
<dbReference type="InterPro" id="IPR004360">
    <property type="entry name" value="Glyas_Fos-R_dOase_dom"/>
</dbReference>
<protein>
    <submittedName>
        <fullName evidence="2">Glyoxalase-like domain protein</fullName>
    </submittedName>
</protein>
<dbReference type="Proteomes" id="UP000220836">
    <property type="component" value="Unassembled WGS sequence"/>
</dbReference>
<dbReference type="PANTHER" id="PTHR34109">
    <property type="entry name" value="BNAUNNG04460D PROTEIN-RELATED"/>
    <property type="match status" value="1"/>
</dbReference>
<organism evidence="2 3">
    <name type="scientific">Pelagimonas varians</name>
    <dbReference type="NCBI Taxonomy" id="696760"/>
    <lineage>
        <taxon>Bacteria</taxon>
        <taxon>Pseudomonadati</taxon>
        <taxon>Pseudomonadota</taxon>
        <taxon>Alphaproteobacteria</taxon>
        <taxon>Rhodobacterales</taxon>
        <taxon>Roseobacteraceae</taxon>
        <taxon>Pelagimonas</taxon>
    </lineage>
</organism>
<reference evidence="2 3" key="1">
    <citation type="submission" date="2017-05" db="EMBL/GenBank/DDBJ databases">
        <authorList>
            <person name="Song R."/>
            <person name="Chenine A.L."/>
            <person name="Ruprecht R.M."/>
        </authorList>
    </citation>
    <scope>NUCLEOTIDE SEQUENCE [LARGE SCALE GENOMIC DNA]</scope>
    <source>
        <strain evidence="2 3">CECT 8663</strain>
    </source>
</reference>
<keyword evidence="3" id="KW-1185">Reference proteome</keyword>
<proteinExistence type="predicted"/>
<dbReference type="Gene3D" id="3.30.720.120">
    <property type="match status" value="1"/>
</dbReference>
<dbReference type="OrthoDB" id="9806868at2"/>
<dbReference type="PANTHER" id="PTHR34109:SF1">
    <property type="entry name" value="VOC DOMAIN-CONTAINING PROTEIN"/>
    <property type="match status" value="1"/>
</dbReference>
<name>A0A238KV96_9RHOB</name>
<dbReference type="AlphaFoldDB" id="A0A238KV96"/>
<accession>A0A238KV96</accession>
<dbReference type="InterPro" id="IPR037523">
    <property type="entry name" value="VOC_core"/>
</dbReference>
<sequence length="129" mass="14510">MADRDNMPEGYYSITPYFTVVGADRLIEFLIAAFDASVIKDSRYDDGRVQHARLRIGNSIMMLNESSDNYSANTSQMHLYVDDTDQTFELALKLGATTLMEPNDRPHGDRMAGIKDLCGNVWWIATHGS</sequence>